<dbReference type="OrthoDB" id="4629613at2"/>
<feature type="compositionally biased region" description="Low complexity" evidence="1">
    <location>
        <begin position="176"/>
        <end position="191"/>
    </location>
</feature>
<evidence type="ECO:0000313" key="3">
    <source>
        <dbReference type="EMBL" id="QBI20043.1"/>
    </source>
</evidence>
<name>A0A411YFL8_9ACTN</name>
<dbReference type="EMBL" id="CP036402">
    <property type="protein sequence ID" value="QBI20043.1"/>
    <property type="molecule type" value="Genomic_DNA"/>
</dbReference>
<accession>A0A411YFL8</accession>
<feature type="transmembrane region" description="Helical" evidence="2">
    <location>
        <begin position="70"/>
        <end position="93"/>
    </location>
</feature>
<organism evidence="3 4">
    <name type="scientific">Egibacter rhizosphaerae</name>
    <dbReference type="NCBI Taxonomy" id="1670831"/>
    <lineage>
        <taxon>Bacteria</taxon>
        <taxon>Bacillati</taxon>
        <taxon>Actinomycetota</taxon>
        <taxon>Nitriliruptoria</taxon>
        <taxon>Egibacterales</taxon>
        <taxon>Egibacteraceae</taxon>
        <taxon>Egibacter</taxon>
    </lineage>
</organism>
<dbReference type="RefSeq" id="WP_131155040.1">
    <property type="nucleotide sequence ID" value="NZ_CP036402.1"/>
</dbReference>
<feature type="compositionally biased region" description="Gly residues" evidence="1">
    <location>
        <begin position="271"/>
        <end position="280"/>
    </location>
</feature>
<keyword evidence="4" id="KW-1185">Reference proteome</keyword>
<feature type="transmembrane region" description="Helical" evidence="2">
    <location>
        <begin position="19"/>
        <end position="39"/>
    </location>
</feature>
<evidence type="ECO:0000313" key="4">
    <source>
        <dbReference type="Proteomes" id="UP000291469"/>
    </source>
</evidence>
<reference evidence="3 4" key="1">
    <citation type="submission" date="2019-01" db="EMBL/GenBank/DDBJ databases">
        <title>Egibacter rhizosphaerae EGI 80759T.</title>
        <authorList>
            <person name="Chen D.-D."/>
            <person name="Tian Y."/>
            <person name="Jiao J.-Y."/>
            <person name="Zhang X.-T."/>
            <person name="Zhang Y.-G."/>
            <person name="Zhang Y."/>
            <person name="Xiao M."/>
            <person name="Shu W.-S."/>
            <person name="Li W.-J."/>
        </authorList>
    </citation>
    <scope>NUCLEOTIDE SEQUENCE [LARGE SCALE GENOMIC DNA]</scope>
    <source>
        <strain evidence="3 4">EGI 80759</strain>
    </source>
</reference>
<evidence type="ECO:0000256" key="2">
    <source>
        <dbReference type="SAM" id="Phobius"/>
    </source>
</evidence>
<proteinExistence type="predicted"/>
<evidence type="ECO:0008006" key="5">
    <source>
        <dbReference type="Google" id="ProtNLM"/>
    </source>
</evidence>
<protein>
    <recommendedName>
        <fullName evidence="5">LysM domain-containing protein</fullName>
    </recommendedName>
</protein>
<dbReference type="KEGG" id="erz:ER308_11050"/>
<keyword evidence="2" id="KW-1133">Transmembrane helix</keyword>
<feature type="region of interest" description="Disordered" evidence="1">
    <location>
        <begin position="164"/>
        <end position="290"/>
    </location>
</feature>
<feature type="compositionally biased region" description="Basic and acidic residues" evidence="1">
    <location>
        <begin position="242"/>
        <end position="254"/>
    </location>
</feature>
<sequence length="359" mass="36088">MTGGAGAGHRVSTERARGLLALGIWVAVLLGALLLFHGLGRGPLGAPPLADPEGLAQWFATRGPAEALMAVLRLLVLALAWYLLGVTTVGVVARLARMVRLVRCADALTVPPVRRLLQGALGLGLATAAVAGVTVPGASPAPQERGEAAVLVAAQDVAGVVVDGPRDDAADEDPDAGSAPGPGSAPGTSSDIGSPPLPGEDPGVLPEAGTGGTFEVESGEHEATGSPGSGNGGKASEDGDERPEAGEVGERPEAGEADESNDGNDREGGDGEPGGQPGTDGGEEGDAVWRVEPGEHLWAIAEAALADAWDSPPSDGDVHAYWQCLLEENRSALPDPGNPDLVYPGVELTLPPLPDAPSR</sequence>
<dbReference type="Proteomes" id="UP000291469">
    <property type="component" value="Chromosome"/>
</dbReference>
<dbReference type="AlphaFoldDB" id="A0A411YFL8"/>
<keyword evidence="2" id="KW-0812">Transmembrane</keyword>
<gene>
    <name evidence="3" type="ORF">ER308_11050</name>
</gene>
<evidence type="ECO:0000256" key="1">
    <source>
        <dbReference type="SAM" id="MobiDB-lite"/>
    </source>
</evidence>
<keyword evidence="2" id="KW-0472">Membrane</keyword>